<dbReference type="Proteomes" id="UP000574390">
    <property type="component" value="Unassembled WGS sequence"/>
</dbReference>
<evidence type="ECO:0000256" key="4">
    <source>
        <dbReference type="SAM" id="MobiDB-lite"/>
    </source>
</evidence>
<feature type="repeat" description="WD" evidence="3">
    <location>
        <begin position="247"/>
        <end position="281"/>
    </location>
</feature>
<evidence type="ECO:0000256" key="2">
    <source>
        <dbReference type="ARBA" id="ARBA00022737"/>
    </source>
</evidence>
<dbReference type="GO" id="GO:0006357">
    <property type="term" value="P:regulation of transcription by RNA polymerase II"/>
    <property type="evidence" value="ECO:0007669"/>
    <property type="project" value="TreeGrafter"/>
</dbReference>
<dbReference type="PROSITE" id="PS00678">
    <property type="entry name" value="WD_REPEATS_1"/>
    <property type="match status" value="1"/>
</dbReference>
<dbReference type="PROSITE" id="PS50082">
    <property type="entry name" value="WD_REPEATS_2"/>
    <property type="match status" value="2"/>
</dbReference>
<feature type="non-terminal residue" evidence="5">
    <location>
        <position position="1020"/>
    </location>
</feature>
<comment type="caution">
    <text evidence="5">The sequence shown here is derived from an EMBL/GenBank/DDBJ whole genome shotgun (WGS) entry which is preliminary data.</text>
</comment>
<reference evidence="5 6" key="1">
    <citation type="submission" date="2020-04" db="EMBL/GenBank/DDBJ databases">
        <title>Perkinsus olseni comparative genomics.</title>
        <authorList>
            <person name="Bogema D.R."/>
        </authorList>
    </citation>
    <scope>NUCLEOTIDE SEQUENCE [LARGE SCALE GENOMIC DNA]</scope>
    <source>
        <strain evidence="5">ATCC PRA-205</strain>
    </source>
</reference>
<gene>
    <name evidence="5" type="ORF">FOZ62_011899</name>
</gene>
<dbReference type="PANTHER" id="PTHR16266">
    <property type="entry name" value="WD REPEAT DOMAIN 9"/>
    <property type="match status" value="1"/>
</dbReference>
<dbReference type="EMBL" id="JABANM010002638">
    <property type="protein sequence ID" value="KAF4752235.1"/>
    <property type="molecule type" value="Genomic_DNA"/>
</dbReference>
<dbReference type="InterPro" id="IPR015943">
    <property type="entry name" value="WD40/YVTN_repeat-like_dom_sf"/>
</dbReference>
<dbReference type="InterPro" id="IPR052060">
    <property type="entry name" value="Bromo_WD_repeat"/>
</dbReference>
<evidence type="ECO:0000256" key="1">
    <source>
        <dbReference type="ARBA" id="ARBA00022574"/>
    </source>
</evidence>
<dbReference type="Gene3D" id="2.130.10.10">
    <property type="entry name" value="YVTN repeat-like/Quinoprotein amine dehydrogenase"/>
    <property type="match status" value="2"/>
</dbReference>
<dbReference type="Pfam" id="PF00400">
    <property type="entry name" value="WD40"/>
    <property type="match status" value="2"/>
</dbReference>
<evidence type="ECO:0000313" key="5">
    <source>
        <dbReference type="EMBL" id="KAF4752235.1"/>
    </source>
</evidence>
<feature type="region of interest" description="Disordered" evidence="4">
    <location>
        <begin position="834"/>
        <end position="938"/>
    </location>
</feature>
<dbReference type="AlphaFoldDB" id="A0A7J6U4H8"/>
<feature type="repeat" description="WD" evidence="3">
    <location>
        <begin position="282"/>
        <end position="323"/>
    </location>
</feature>
<evidence type="ECO:0000313" key="6">
    <source>
        <dbReference type="Proteomes" id="UP000574390"/>
    </source>
</evidence>
<dbReference type="InterPro" id="IPR001680">
    <property type="entry name" value="WD40_rpt"/>
</dbReference>
<feature type="region of interest" description="Disordered" evidence="4">
    <location>
        <begin position="151"/>
        <end position="171"/>
    </location>
</feature>
<name>A0A7J6U4H8_PEROL</name>
<sequence length="1020" mass="113771">MFRVAFGRLAPAAAHPAGVVQSLKTAGGFKAAFRESTFWSSPAVMGTTFLAVLSLPFIYRAGSAVYWTKELRKLNAREVVNDRFNWLHTEMLDDEVTKQCAKQTSKGLQRIGQGLTRRSEIWIYMESRETDSWTFAVEGRSVVRPRSLLHPEVNPDDEVGQRDGESSVHQYSWGHSRRSTLRLLTTVCILPQVHRPHRPSSLAVSVLHSRKLRRVWSVFGHRSPAPGPNEEDLPNTQGSNDYQAVPVYCVRFACMSRVIVTGGDDYRLRVWDAKTGRLKSTLAGHTGEVMETAVSYCDTIVASSATDKTVRLWKVSDEDQQSRPLTALQFTAEVHFMAFSPSQHHEQVFITVTCDGGIFIWDLATVTRDNAGEVLTAYCKYYLDVDCKLIRGFDTFSGPKAQWPIEPSGSILEGDHHGYLNFWFAVGCSDKCVRVFSVQPHGDRPVKMDARNPELVKYHHLEFELSGVHTQVVSHICFDNLSGDCASSDDHGGLVLWRLSSSTMYTRPRQKWIEALRLSTPLNPLPEYIELIRPIIPTGDSLIRTYMNGDITSCNLSKACPSVRGYWGHHAIRTFSWTADDRYIVCGVAENPVEDSKDETPTVPTEGREYRYGALVFEASSARLIDAVIHPSMVNGEVYVALPAKFVSPWIFCLCSYDGGVTLWRIDAEKGAQVLNKFDLSNCHSHDSHSSRQFCDGQFDGRGDFVVTDNLGCVHYFSTAQLRSSMNGVDTLLQEQFFEGDYFLGVHCTAPGERLCDAYMRPYPKSFYTGAARPMSTLKRGRSKSVYLRGLPTRGEGYTIPLAQPISIDERWASVDGRDGPPAVEDGFATPMRHSQEAAARSGVNDDSAIIEPEPRGMMTRSGRTVHRPPIYEEYDSDYTDEVSGDSGDDEEVTRHELGSREHHRRRQRRRRGRRTGRRSTTHEADGPTVEEGSAGPRRRLIHGLPSVHTVAFNADIPPNASCELCHSSGPSTGVGELLGPFAEFSEDCLQAFPHLPLLRHSNTASSVYIHSACLLAADG</sequence>
<dbReference type="PANTHER" id="PTHR16266:SF17">
    <property type="entry name" value="BRWD3"/>
    <property type="match status" value="1"/>
</dbReference>
<feature type="compositionally biased region" description="Basic residues" evidence="4">
    <location>
        <begin position="902"/>
        <end position="920"/>
    </location>
</feature>
<dbReference type="InterPro" id="IPR019775">
    <property type="entry name" value="WD40_repeat_CS"/>
</dbReference>
<feature type="compositionally biased region" description="Acidic residues" evidence="4">
    <location>
        <begin position="873"/>
        <end position="892"/>
    </location>
</feature>
<organism evidence="5 6">
    <name type="scientific">Perkinsus olseni</name>
    <name type="common">Perkinsus atlanticus</name>
    <dbReference type="NCBI Taxonomy" id="32597"/>
    <lineage>
        <taxon>Eukaryota</taxon>
        <taxon>Sar</taxon>
        <taxon>Alveolata</taxon>
        <taxon>Perkinsozoa</taxon>
        <taxon>Perkinsea</taxon>
        <taxon>Perkinsida</taxon>
        <taxon>Perkinsidae</taxon>
        <taxon>Perkinsus</taxon>
    </lineage>
</organism>
<proteinExistence type="predicted"/>
<evidence type="ECO:0000256" key="3">
    <source>
        <dbReference type="PROSITE-ProRule" id="PRU00221"/>
    </source>
</evidence>
<accession>A0A7J6U4H8</accession>
<dbReference type="InterPro" id="IPR036322">
    <property type="entry name" value="WD40_repeat_dom_sf"/>
</dbReference>
<dbReference type="SMART" id="SM00320">
    <property type="entry name" value="WD40"/>
    <property type="match status" value="5"/>
</dbReference>
<dbReference type="PROSITE" id="PS50294">
    <property type="entry name" value="WD_REPEATS_REGION"/>
    <property type="match status" value="1"/>
</dbReference>
<protein>
    <submittedName>
        <fullName evidence="5">Uncharacterized protein</fullName>
    </submittedName>
</protein>
<dbReference type="GO" id="GO:0007010">
    <property type="term" value="P:cytoskeleton organization"/>
    <property type="evidence" value="ECO:0007669"/>
    <property type="project" value="TreeGrafter"/>
</dbReference>
<keyword evidence="1 3" id="KW-0853">WD repeat</keyword>
<keyword evidence="2" id="KW-0677">Repeat</keyword>
<dbReference type="SUPFAM" id="SSF50978">
    <property type="entry name" value="WD40 repeat-like"/>
    <property type="match status" value="1"/>
</dbReference>
<dbReference type="GO" id="GO:0008360">
    <property type="term" value="P:regulation of cell shape"/>
    <property type="evidence" value="ECO:0007669"/>
    <property type="project" value="TreeGrafter"/>
</dbReference>
<dbReference type="GO" id="GO:0005634">
    <property type="term" value="C:nucleus"/>
    <property type="evidence" value="ECO:0007669"/>
    <property type="project" value="TreeGrafter"/>
</dbReference>